<keyword evidence="1" id="KW-0812">Transmembrane</keyword>
<evidence type="ECO:0000259" key="2">
    <source>
        <dbReference type="Pfam" id="PF07127"/>
    </source>
</evidence>
<protein>
    <submittedName>
        <fullName evidence="4">Nodule Cysteine-Rich (NCR) secreted peptide</fullName>
    </submittedName>
    <submittedName>
        <fullName evidence="3">Nodule-specific cysteine-rich peptide 327</fullName>
    </submittedName>
</protein>
<evidence type="ECO:0000313" key="5">
    <source>
        <dbReference type="EnsemblPlants" id="KEH23242"/>
    </source>
</evidence>
<reference evidence="4 6" key="3">
    <citation type="journal article" date="2014" name="BMC Genomics">
        <title>An improved genome release (version Mt4.0) for the model legume Medicago truncatula.</title>
        <authorList>
            <person name="Tang H."/>
            <person name="Krishnakumar V."/>
            <person name="Bidwell S."/>
            <person name="Rosen B."/>
            <person name="Chan A."/>
            <person name="Zhou S."/>
            <person name="Gentzbittel L."/>
            <person name="Childs K.L."/>
            <person name="Yandell M."/>
            <person name="Gundlach H."/>
            <person name="Mayer K.F."/>
            <person name="Schwartz D.C."/>
            <person name="Town C.D."/>
        </authorList>
    </citation>
    <scope>GENOME REANNOTATION</scope>
    <source>
        <strain evidence="4">A17</strain>
        <strain evidence="5 6">cv. Jemalong A17</strain>
    </source>
</reference>
<dbReference type="InterPro" id="IPR009810">
    <property type="entry name" value="Nodulin_late_dom"/>
</dbReference>
<evidence type="ECO:0000313" key="6">
    <source>
        <dbReference type="Proteomes" id="UP000002051"/>
    </source>
</evidence>
<organism evidence="3">
    <name type="scientific">Medicago truncatula</name>
    <name type="common">Barrel medic</name>
    <name type="synonym">Medicago tribuloides</name>
    <dbReference type="NCBI Taxonomy" id="3880"/>
    <lineage>
        <taxon>Eukaryota</taxon>
        <taxon>Viridiplantae</taxon>
        <taxon>Streptophyta</taxon>
        <taxon>Embryophyta</taxon>
        <taxon>Tracheophyta</taxon>
        <taxon>Spermatophyta</taxon>
        <taxon>Magnoliopsida</taxon>
        <taxon>eudicotyledons</taxon>
        <taxon>Gunneridae</taxon>
        <taxon>Pentapetalae</taxon>
        <taxon>rosids</taxon>
        <taxon>fabids</taxon>
        <taxon>Fabales</taxon>
        <taxon>Fabaceae</taxon>
        <taxon>Papilionoideae</taxon>
        <taxon>50 kb inversion clade</taxon>
        <taxon>NPAAA clade</taxon>
        <taxon>Hologalegina</taxon>
        <taxon>IRL clade</taxon>
        <taxon>Trifolieae</taxon>
        <taxon>Medicago</taxon>
    </lineage>
</organism>
<accession>A7KHF7</accession>
<name>A7KHF7_MEDTR</name>
<keyword evidence="6" id="KW-1185">Reference proteome</keyword>
<keyword evidence="1" id="KW-1133">Transmembrane helix</keyword>
<dbReference type="Pfam" id="PF07127">
    <property type="entry name" value="Nodulin_late"/>
    <property type="match status" value="1"/>
</dbReference>
<dbReference type="GO" id="GO:0046872">
    <property type="term" value="F:metal ion binding"/>
    <property type="evidence" value="ECO:0007669"/>
    <property type="project" value="InterPro"/>
</dbReference>
<evidence type="ECO:0000256" key="1">
    <source>
        <dbReference type="SAM" id="Phobius"/>
    </source>
</evidence>
<evidence type="ECO:0000313" key="4">
    <source>
        <dbReference type="EMBL" id="KEH23242.1"/>
    </source>
</evidence>
<dbReference type="PaxDb" id="3880-AES79693"/>
<gene>
    <name evidence="4" type="ordered locus">MTR_7g071315</name>
</gene>
<dbReference type="EnsemblPlants" id="KEH23242">
    <property type="protein sequence ID" value="KEH23242"/>
    <property type="gene ID" value="MTR_7g071315"/>
</dbReference>
<evidence type="ECO:0000313" key="3">
    <source>
        <dbReference type="EMBL" id="ABS31464.1"/>
    </source>
</evidence>
<keyword evidence="1" id="KW-0472">Membrane</keyword>
<reference evidence="5" key="4">
    <citation type="submission" date="2015-04" db="UniProtKB">
        <authorList>
            <consortium name="EnsemblPlants"/>
        </authorList>
    </citation>
    <scope>IDENTIFICATION</scope>
    <source>
        <strain evidence="5">cv. Jemalong A17</strain>
    </source>
</reference>
<reference evidence="3" key="1">
    <citation type="journal article" date="2007" name="Mol. Plant Microbe Interact.">
        <title>Genomic organization and evolutionary insights on GRP and NCR genes, two large nodule-specific gene families in Medicago truncatula.</title>
        <authorList>
            <person name="Alunni B."/>
            <person name="Kevei Z."/>
            <person name="Redondo-Nieto M."/>
            <person name="Kondorosi A."/>
            <person name="Mergaert P."/>
            <person name="Kondorosi E."/>
        </authorList>
    </citation>
    <scope>NUCLEOTIDE SEQUENCE</scope>
</reference>
<dbReference type="EMBL" id="EF414378">
    <property type="protein sequence ID" value="ABS31464.1"/>
    <property type="molecule type" value="mRNA"/>
</dbReference>
<feature type="domain" description="Late nodulin" evidence="2">
    <location>
        <begin position="1"/>
        <end position="63"/>
    </location>
</feature>
<proteinExistence type="evidence at transcript level"/>
<dbReference type="EMBL" id="CM001223">
    <property type="protein sequence ID" value="KEH23242.1"/>
    <property type="molecule type" value="Genomic_DNA"/>
</dbReference>
<dbReference type="HOGENOM" id="CLU_181053_0_5_1"/>
<feature type="transmembrane region" description="Helical" evidence="1">
    <location>
        <begin position="6"/>
        <end position="26"/>
    </location>
</feature>
<dbReference type="AlphaFoldDB" id="A7KHF7"/>
<dbReference type="Proteomes" id="UP000002051">
    <property type="component" value="Unassembled WGS sequence"/>
</dbReference>
<sequence>MATILMYVYITILFISILTVLTEGLYEPLYNFRRDPDCRRNIDCPSYLCVAPKVPRCIMFECHCKDIPSDH</sequence>
<reference evidence="4 6" key="2">
    <citation type="journal article" date="2011" name="Nature">
        <title>The Medicago genome provides insight into the evolution of rhizobial symbioses.</title>
        <authorList>
            <person name="Young N.D."/>
            <person name="Debelle F."/>
            <person name="Oldroyd G.E."/>
            <person name="Geurts R."/>
            <person name="Cannon S.B."/>
            <person name="Udvardi M.K."/>
            <person name="Benedito V.A."/>
            <person name="Mayer K.F."/>
            <person name="Gouzy J."/>
            <person name="Schoof H."/>
            <person name="Van de Peer Y."/>
            <person name="Proost S."/>
            <person name="Cook D.R."/>
            <person name="Meyers B.C."/>
            <person name="Spannagl M."/>
            <person name="Cheung F."/>
            <person name="De Mita S."/>
            <person name="Krishnakumar V."/>
            <person name="Gundlach H."/>
            <person name="Zhou S."/>
            <person name="Mudge J."/>
            <person name="Bharti A.K."/>
            <person name="Murray J.D."/>
            <person name="Naoumkina M.A."/>
            <person name="Rosen B."/>
            <person name="Silverstein K.A."/>
            <person name="Tang H."/>
            <person name="Rombauts S."/>
            <person name="Zhao P.X."/>
            <person name="Zhou P."/>
            <person name="Barbe V."/>
            <person name="Bardou P."/>
            <person name="Bechner M."/>
            <person name="Bellec A."/>
            <person name="Berger A."/>
            <person name="Berges H."/>
            <person name="Bidwell S."/>
            <person name="Bisseling T."/>
            <person name="Choisne N."/>
            <person name="Couloux A."/>
            <person name="Denny R."/>
            <person name="Deshpande S."/>
            <person name="Dai X."/>
            <person name="Doyle J.J."/>
            <person name="Dudez A.M."/>
            <person name="Farmer A.D."/>
            <person name="Fouteau S."/>
            <person name="Franken C."/>
            <person name="Gibelin C."/>
            <person name="Gish J."/>
            <person name="Goldstein S."/>
            <person name="Gonzalez A.J."/>
            <person name="Green P.J."/>
            <person name="Hallab A."/>
            <person name="Hartog M."/>
            <person name="Hua A."/>
            <person name="Humphray S.J."/>
            <person name="Jeong D.H."/>
            <person name="Jing Y."/>
            <person name="Jocker A."/>
            <person name="Kenton S.M."/>
            <person name="Kim D.J."/>
            <person name="Klee K."/>
            <person name="Lai H."/>
            <person name="Lang C."/>
            <person name="Lin S."/>
            <person name="Macmil S.L."/>
            <person name="Magdelenat G."/>
            <person name="Matthews L."/>
            <person name="McCorrison J."/>
            <person name="Monaghan E.L."/>
            <person name="Mun J.H."/>
            <person name="Najar F.Z."/>
            <person name="Nicholson C."/>
            <person name="Noirot C."/>
            <person name="O'Bleness M."/>
            <person name="Paule C.R."/>
            <person name="Poulain J."/>
            <person name="Prion F."/>
            <person name="Qin B."/>
            <person name="Qu C."/>
            <person name="Retzel E.F."/>
            <person name="Riddle C."/>
            <person name="Sallet E."/>
            <person name="Samain S."/>
            <person name="Samson N."/>
            <person name="Sanders I."/>
            <person name="Saurat O."/>
            <person name="Scarpelli C."/>
            <person name="Schiex T."/>
            <person name="Segurens B."/>
            <person name="Severin A.J."/>
            <person name="Sherrier D.J."/>
            <person name="Shi R."/>
            <person name="Sims S."/>
            <person name="Singer S.R."/>
            <person name="Sinharoy S."/>
            <person name="Sterck L."/>
            <person name="Viollet A."/>
            <person name="Wang B.B."/>
            <person name="Wang K."/>
            <person name="Wang M."/>
            <person name="Wang X."/>
            <person name="Warfsmann J."/>
            <person name="Weissenbach J."/>
            <person name="White D.D."/>
            <person name="White J.D."/>
            <person name="Wiley G.B."/>
            <person name="Wincker P."/>
            <person name="Xing Y."/>
            <person name="Yang L."/>
            <person name="Yao Z."/>
            <person name="Ying F."/>
            <person name="Zhai J."/>
            <person name="Zhou L."/>
            <person name="Zuber A."/>
            <person name="Denarie J."/>
            <person name="Dixon R.A."/>
            <person name="May G.D."/>
            <person name="Schwartz D.C."/>
            <person name="Rogers J."/>
            <person name="Quetier F."/>
            <person name="Town C.D."/>
            <person name="Roe B.A."/>
        </authorList>
    </citation>
    <scope>NUCLEOTIDE SEQUENCE [LARGE SCALE GENOMIC DNA]</scope>
    <source>
        <strain evidence="4">A17</strain>
        <strain evidence="5 6">cv. Jemalong A17</strain>
    </source>
</reference>